<dbReference type="Proteomes" id="UP000193467">
    <property type="component" value="Unassembled WGS sequence"/>
</dbReference>
<dbReference type="GO" id="GO:0016787">
    <property type="term" value="F:hydrolase activity"/>
    <property type="evidence" value="ECO:0007669"/>
    <property type="project" value="UniProtKB-KW"/>
</dbReference>
<keyword evidence="2" id="KW-0378">Hydrolase</keyword>
<dbReference type="InterPro" id="IPR029058">
    <property type="entry name" value="AB_hydrolase_fold"/>
</dbReference>
<evidence type="ECO:0000313" key="2">
    <source>
        <dbReference type="EMBL" id="ORY79762.1"/>
    </source>
</evidence>
<dbReference type="Pfam" id="PF00135">
    <property type="entry name" value="COesterase"/>
    <property type="match status" value="1"/>
</dbReference>
<gene>
    <name evidence="2" type="ORF">BCR35DRAFT_304586</name>
</gene>
<dbReference type="PANTHER" id="PTHR43142:SF11">
    <property type="entry name" value="CARBOXYLIC ESTER HYDROLASE"/>
    <property type="match status" value="1"/>
</dbReference>
<reference evidence="2 3" key="1">
    <citation type="submission" date="2016-07" db="EMBL/GenBank/DDBJ databases">
        <title>Pervasive Adenine N6-methylation of Active Genes in Fungi.</title>
        <authorList>
            <consortium name="DOE Joint Genome Institute"/>
            <person name="Mondo S.J."/>
            <person name="Dannebaum R.O."/>
            <person name="Kuo R.C."/>
            <person name="Labutti K."/>
            <person name="Haridas S."/>
            <person name="Kuo A."/>
            <person name="Salamov A."/>
            <person name="Ahrendt S.R."/>
            <person name="Lipzen A."/>
            <person name="Sullivan W."/>
            <person name="Andreopoulos W.B."/>
            <person name="Clum A."/>
            <person name="Lindquist E."/>
            <person name="Daum C."/>
            <person name="Ramamoorthy G.K."/>
            <person name="Gryganskyi A."/>
            <person name="Culley D."/>
            <person name="Magnuson J.K."/>
            <person name="James T.Y."/>
            <person name="O'Malley M.A."/>
            <person name="Stajich J.E."/>
            <person name="Spatafora J.W."/>
            <person name="Visel A."/>
            <person name="Grigoriev I.V."/>
        </authorList>
    </citation>
    <scope>NUCLEOTIDE SEQUENCE [LARGE SCALE GENOMIC DNA]</scope>
    <source>
        <strain evidence="2 3">62-1032</strain>
    </source>
</reference>
<organism evidence="2 3">
    <name type="scientific">Leucosporidium creatinivorum</name>
    <dbReference type="NCBI Taxonomy" id="106004"/>
    <lineage>
        <taxon>Eukaryota</taxon>
        <taxon>Fungi</taxon>
        <taxon>Dikarya</taxon>
        <taxon>Basidiomycota</taxon>
        <taxon>Pucciniomycotina</taxon>
        <taxon>Microbotryomycetes</taxon>
        <taxon>Leucosporidiales</taxon>
        <taxon>Leucosporidium</taxon>
    </lineage>
</organism>
<dbReference type="OrthoDB" id="3200163at2759"/>
<dbReference type="AlphaFoldDB" id="A0A1Y2F787"/>
<keyword evidence="3" id="KW-1185">Reference proteome</keyword>
<protein>
    <submittedName>
        <fullName evidence="2">Alpha/Beta hydrolase protein</fullName>
    </submittedName>
</protein>
<evidence type="ECO:0000259" key="1">
    <source>
        <dbReference type="Pfam" id="PF00135"/>
    </source>
</evidence>
<dbReference type="Gene3D" id="3.40.50.1820">
    <property type="entry name" value="alpha/beta hydrolase"/>
    <property type="match status" value="1"/>
</dbReference>
<feature type="domain" description="Carboxylesterase type B" evidence="1">
    <location>
        <begin position="12"/>
        <end position="486"/>
    </location>
</feature>
<evidence type="ECO:0000313" key="3">
    <source>
        <dbReference type="Proteomes" id="UP000193467"/>
    </source>
</evidence>
<dbReference type="EMBL" id="MCGR01000026">
    <property type="protein sequence ID" value="ORY79762.1"/>
    <property type="molecule type" value="Genomic_DNA"/>
</dbReference>
<accession>A0A1Y2F787</accession>
<dbReference type="PANTHER" id="PTHR43142">
    <property type="entry name" value="CARBOXYLIC ESTER HYDROLASE"/>
    <property type="match status" value="1"/>
</dbReference>
<dbReference type="InterPro" id="IPR002018">
    <property type="entry name" value="CarbesteraseB"/>
</dbReference>
<dbReference type="SUPFAM" id="SSF53474">
    <property type="entry name" value="alpha/beta-Hydrolases"/>
    <property type="match status" value="1"/>
</dbReference>
<name>A0A1Y2F787_9BASI</name>
<sequence>MPISTAPEETAITVDGLGTLKGWHNPEDGTSQYFSIPYADIRARFAHSTLKTSWKDNLHDGRKLGAHAAQPQRPFYPFPMPPRPHLGEARIDEFECCTLHVTLPAGTTADSKLPVIVFIHGGGFVFGTADYSILDGRPLANRSVELEMPTIIVTMNYRVGFYGFLASEDIKADNAAFGGGNGNQGIVDQQNALLWINQHISSLGGDPNRVLLTGQSAGAISVEMQMRGPQKDLFSTAVLQSGTVPICGLYTEEEYHVLYVKLLNACGIDVNLPPAERLAALRAVPHEVLSQNTYEVFQALNLPQFGPCFDGHALGDGVKLPTPGWYKDGKIADTGYKGRVVLGDCMHEGIIYDQAYRDYSPEHVISLVEKYLPADLAVDTLQHYNITPSTSPRDLYLAVEALVTDGLFTAPPFLFAETNRQENLFVYHWDHRSQFDNPWGGFAHHSLDYMWLFGGLKAILTPEENEMARALQLDWITFANGKTPYPAYSTSKTCRVYGPHSRAHTEDGSTYHDRPTAWFDRIKNDLDAFDRLCTDIIMRRPELMSYEYGPGTKHARTVTQGTPLAL</sequence>
<proteinExistence type="predicted"/>
<dbReference type="STRING" id="106004.A0A1Y2F787"/>
<comment type="caution">
    <text evidence="2">The sequence shown here is derived from an EMBL/GenBank/DDBJ whole genome shotgun (WGS) entry which is preliminary data.</text>
</comment>
<dbReference type="InParanoid" id="A0A1Y2F787"/>